<dbReference type="Pfam" id="PF00237">
    <property type="entry name" value="Ribosomal_L22"/>
    <property type="match status" value="1"/>
</dbReference>
<dbReference type="PANTHER" id="PTHR13501">
    <property type="entry name" value="CHLOROPLAST 50S RIBOSOMAL PROTEIN L22-RELATED"/>
    <property type="match status" value="1"/>
</dbReference>
<proteinExistence type="inferred from homology"/>
<evidence type="ECO:0000256" key="1">
    <source>
        <dbReference type="ARBA" id="ARBA00009451"/>
    </source>
</evidence>
<dbReference type="Gene3D" id="3.90.470.10">
    <property type="entry name" value="Ribosomal protein L22/L17"/>
    <property type="match status" value="1"/>
</dbReference>
<dbReference type="SUPFAM" id="SSF54843">
    <property type="entry name" value="Ribosomal protein L22"/>
    <property type="match status" value="1"/>
</dbReference>
<evidence type="ECO:0000313" key="8">
    <source>
        <dbReference type="Proteomes" id="UP001491310"/>
    </source>
</evidence>
<keyword evidence="2 4" id="KW-0689">Ribosomal protein</keyword>
<dbReference type="InterPro" id="IPR001063">
    <property type="entry name" value="Ribosomal_uL22"/>
</dbReference>
<evidence type="ECO:0000256" key="3">
    <source>
        <dbReference type="ARBA" id="ARBA00023274"/>
    </source>
</evidence>
<dbReference type="Proteomes" id="UP001491310">
    <property type="component" value="Unassembled WGS sequence"/>
</dbReference>
<evidence type="ECO:0000256" key="6">
    <source>
        <dbReference type="SAM" id="SignalP"/>
    </source>
</evidence>
<feature type="region of interest" description="Disordered" evidence="5">
    <location>
        <begin position="32"/>
        <end position="68"/>
    </location>
</feature>
<dbReference type="InterPro" id="IPR018260">
    <property type="entry name" value="Ribosomal_uL22_CS"/>
</dbReference>
<dbReference type="PANTHER" id="PTHR13501:SF8">
    <property type="entry name" value="LARGE RIBOSOMAL SUBUNIT PROTEIN UL22M"/>
    <property type="match status" value="1"/>
</dbReference>
<dbReference type="InterPro" id="IPR036394">
    <property type="entry name" value="Ribosomal_uL22_sf"/>
</dbReference>
<comment type="caution">
    <text evidence="7">The sequence shown here is derived from an EMBL/GenBank/DDBJ whole genome shotgun (WGS) entry which is preliminary data.</text>
</comment>
<organism evidence="7 8">
    <name type="scientific">Coccomyxa subellipsoidea</name>
    <dbReference type="NCBI Taxonomy" id="248742"/>
    <lineage>
        <taxon>Eukaryota</taxon>
        <taxon>Viridiplantae</taxon>
        <taxon>Chlorophyta</taxon>
        <taxon>core chlorophytes</taxon>
        <taxon>Trebouxiophyceae</taxon>
        <taxon>Trebouxiophyceae incertae sedis</taxon>
        <taxon>Coccomyxaceae</taxon>
        <taxon>Coccomyxa</taxon>
    </lineage>
</organism>
<name>A0ABR2YVW7_9CHLO</name>
<dbReference type="EMBL" id="JALJOT010000004">
    <property type="protein sequence ID" value="KAK9915734.1"/>
    <property type="molecule type" value="Genomic_DNA"/>
</dbReference>
<dbReference type="PROSITE" id="PS00464">
    <property type="entry name" value="RIBOSOMAL_L22"/>
    <property type="match status" value="1"/>
</dbReference>
<gene>
    <name evidence="7" type="ORF">WJX75_003416</name>
</gene>
<evidence type="ECO:0000256" key="5">
    <source>
        <dbReference type="SAM" id="MobiDB-lite"/>
    </source>
</evidence>
<reference evidence="7 8" key="1">
    <citation type="journal article" date="2024" name="Nat. Commun.">
        <title>Phylogenomics reveals the evolutionary origins of lichenization in chlorophyte algae.</title>
        <authorList>
            <person name="Puginier C."/>
            <person name="Libourel C."/>
            <person name="Otte J."/>
            <person name="Skaloud P."/>
            <person name="Haon M."/>
            <person name="Grisel S."/>
            <person name="Petersen M."/>
            <person name="Berrin J.G."/>
            <person name="Delaux P.M."/>
            <person name="Dal Grande F."/>
            <person name="Keller J."/>
        </authorList>
    </citation>
    <scope>NUCLEOTIDE SEQUENCE [LARGE SCALE GENOMIC DNA]</scope>
    <source>
        <strain evidence="7 8">SAG 216-7</strain>
    </source>
</reference>
<keyword evidence="8" id="KW-1185">Reference proteome</keyword>
<sequence>MQQSLWTWWSGSLAIRTFASDAANEAAQEAELNPLLQTPGPPSSRRAGAGRQDASSSRVKLKRERDAKTAKAVHRAIPISPKKMAMWTDLMRRQHLDDAIVQCQMSPKKAARICLKALQSAQANAVNNHGLDGTRLCVDLIHVGQGSHLKKTWPHGRGRSGVRRMYRSHLTVVLRESDAQRFSQFQLPVMERQRRFV</sequence>
<dbReference type="InterPro" id="IPR047867">
    <property type="entry name" value="Ribosomal_uL22_bac/org-type"/>
</dbReference>
<dbReference type="CDD" id="cd00336">
    <property type="entry name" value="Ribosomal_L22"/>
    <property type="match status" value="1"/>
</dbReference>
<keyword evidence="6" id="KW-0732">Signal</keyword>
<evidence type="ECO:0000256" key="2">
    <source>
        <dbReference type="ARBA" id="ARBA00022980"/>
    </source>
</evidence>
<feature type="signal peptide" evidence="6">
    <location>
        <begin position="1"/>
        <end position="19"/>
    </location>
</feature>
<evidence type="ECO:0000256" key="4">
    <source>
        <dbReference type="RuleBase" id="RU004005"/>
    </source>
</evidence>
<evidence type="ECO:0000313" key="7">
    <source>
        <dbReference type="EMBL" id="KAK9915734.1"/>
    </source>
</evidence>
<accession>A0ABR2YVW7</accession>
<evidence type="ECO:0008006" key="9">
    <source>
        <dbReference type="Google" id="ProtNLM"/>
    </source>
</evidence>
<protein>
    <recommendedName>
        <fullName evidence="9">Ribosomal protein L22</fullName>
    </recommendedName>
</protein>
<keyword evidence="3 4" id="KW-0687">Ribonucleoprotein</keyword>
<comment type="similarity">
    <text evidence="1 4">Belongs to the universal ribosomal protein uL22 family.</text>
</comment>
<feature type="chain" id="PRO_5045713083" description="Ribosomal protein L22" evidence="6">
    <location>
        <begin position="20"/>
        <end position="197"/>
    </location>
</feature>